<evidence type="ECO:0000256" key="1">
    <source>
        <dbReference type="SAM" id="MobiDB-lite"/>
    </source>
</evidence>
<feature type="region of interest" description="Disordered" evidence="1">
    <location>
        <begin position="1"/>
        <end position="70"/>
    </location>
</feature>
<evidence type="ECO:0000313" key="3">
    <source>
        <dbReference type="Proteomes" id="UP000051952"/>
    </source>
</evidence>
<feature type="compositionally biased region" description="Polar residues" evidence="1">
    <location>
        <begin position="46"/>
        <end position="57"/>
    </location>
</feature>
<feature type="compositionally biased region" description="Basic and acidic residues" evidence="1">
    <location>
        <begin position="872"/>
        <end position="887"/>
    </location>
</feature>
<organism evidence="2 3">
    <name type="scientific">Bodo saltans</name>
    <name type="common">Flagellated protozoan</name>
    <dbReference type="NCBI Taxonomy" id="75058"/>
    <lineage>
        <taxon>Eukaryota</taxon>
        <taxon>Discoba</taxon>
        <taxon>Euglenozoa</taxon>
        <taxon>Kinetoplastea</taxon>
        <taxon>Metakinetoplastina</taxon>
        <taxon>Eubodonida</taxon>
        <taxon>Bodonidae</taxon>
        <taxon>Bodo</taxon>
    </lineage>
</organism>
<feature type="compositionally biased region" description="Polar residues" evidence="1">
    <location>
        <begin position="651"/>
        <end position="679"/>
    </location>
</feature>
<dbReference type="PANTHER" id="PTHR35711:SF1">
    <property type="entry name" value="ECTODERMAL, ISOFORM F"/>
    <property type="match status" value="1"/>
</dbReference>
<feature type="compositionally biased region" description="Basic and acidic residues" evidence="1">
    <location>
        <begin position="924"/>
        <end position="944"/>
    </location>
</feature>
<name>A0A0S4IXY8_BODSA</name>
<feature type="compositionally biased region" description="Basic residues" evidence="1">
    <location>
        <begin position="226"/>
        <end position="235"/>
    </location>
</feature>
<feature type="compositionally biased region" description="Polar residues" evidence="1">
    <location>
        <begin position="891"/>
        <end position="901"/>
    </location>
</feature>
<dbReference type="Proteomes" id="UP000051952">
    <property type="component" value="Unassembled WGS sequence"/>
</dbReference>
<feature type="compositionally biased region" description="Polar residues" evidence="1">
    <location>
        <begin position="19"/>
        <end position="39"/>
    </location>
</feature>
<feature type="compositionally biased region" description="Polar residues" evidence="1">
    <location>
        <begin position="805"/>
        <end position="819"/>
    </location>
</feature>
<proteinExistence type="predicted"/>
<dbReference type="VEuPathDB" id="TriTrypDB:BSAL_79980"/>
<sequence length="1081" mass="120256">MSQRPKISALSLRNRHAGASSSNVTSQRFQHSPVVSPQSNHERNSTEQAQHQVETLPQQQQQQQQQRKLDIGVASSANETAEGAEGVDPRTLPPVVDAYDLPPHVRHSAQDIKNLFLAAFGPVHSVVVVDPVRGHARVQFLSAVASNICLGRIIQHEEIDDESDDEDDDDDEVVVKRHHPGQQRRKGYVFLGYYRIQVEGRIVPQHLLEHHSAVSSGLDQRDGRDKLRRHKRQRSTSRNVDGDDDDDSAGSSLSGKHDESDLSESDNDDDEQEAPLDQQQGLVEEGESEVAEKDRNCLVLLRIIELPVDAAPNNKNTSSQQPHHSLSGLLSPLVVYQMLRDVCLPLKIVLCKKQQAPAAAALPSSSAQAAPTRSRPFESRNVLVQLDKHESVSAVIGAFNGTVVELMEDDIAQLTELSSAAAADTSQLPPQQVQTMVRVGANPQATKLTAPLQGQPPKKRVVAARFRVLACESRQDSGRPNELNVPVNIAGCMSISKQTIMKMGGIFDRSWVTPALTAAVVAASSLPAETHEHQRNDERRATSERNRNYDEDDDDVDDSDEESDDNDERDFVDHGKFMVAPGRYSPPLRHAQQHVDDGQQHRPPPKVDAATAPPHKRDRMDEEEQHQPRSRSSHREQQQHQQLPPPHRGAFTSQRPSPFPVTTTRYAHPSNTESLSQQPKSDHQHPPSQKPHPSSFTQTPSQLPSSSTTMMIRVGGVPLPTVFPPSSGPTQQQQQAQQSVRAPITIPGAFVATSAAAAIAPPLLTTVRIGAAATPSLLSVVVNAPPQAEMPPRGSAAVPPHHQIPSPSHLPQRQSTASPRQHHHEQTDDEPTRRYSREEVTGRGYVPSRGTSRNNDDDDDEGQYLQQRRAVPRRDDQRDRYHDDEHHLHRNTTVHSNNVLPRNSGVRDGTGSVVSHQAVKRSRRSEERDDNAVQDDHYDHHAEQQRPLSLAGDRHLRQRIDAPRASSDNQNQQNNHHRVETHHSVSPRLSDTAAPSRQQAFHSLNEPHHHHHQQQRLSQQQLRPPPPPPPREDWASADALEWEAVYSDEFQRTYFVGYNPYSGQQITSWDLPKGARLTSSR</sequence>
<accession>A0A0S4IXY8</accession>
<keyword evidence="3" id="KW-1185">Reference proteome</keyword>
<feature type="compositionally biased region" description="Basic and acidic residues" evidence="1">
    <location>
        <begin position="529"/>
        <end position="549"/>
    </location>
</feature>
<feature type="compositionally biased region" description="Acidic residues" evidence="1">
    <location>
        <begin position="550"/>
        <end position="568"/>
    </location>
</feature>
<dbReference type="EMBL" id="CYKH01000830">
    <property type="protein sequence ID" value="CUG47583.1"/>
    <property type="molecule type" value="Genomic_DNA"/>
</dbReference>
<protein>
    <submittedName>
        <fullName evidence="2">Uncharacterized protein</fullName>
    </submittedName>
</protein>
<feature type="compositionally biased region" description="Basic and acidic residues" evidence="1">
    <location>
        <begin position="824"/>
        <end position="841"/>
    </location>
</feature>
<reference evidence="3" key="1">
    <citation type="submission" date="2015-09" db="EMBL/GenBank/DDBJ databases">
        <authorList>
            <consortium name="Pathogen Informatics"/>
        </authorList>
    </citation>
    <scope>NUCLEOTIDE SEQUENCE [LARGE SCALE GENOMIC DNA]</scope>
    <source>
        <strain evidence="3">Lake Konstanz</strain>
    </source>
</reference>
<feature type="compositionally biased region" description="Acidic residues" evidence="1">
    <location>
        <begin position="261"/>
        <end position="274"/>
    </location>
</feature>
<evidence type="ECO:0000313" key="2">
    <source>
        <dbReference type="EMBL" id="CUG47583.1"/>
    </source>
</evidence>
<feature type="compositionally biased region" description="Polar residues" evidence="1">
    <location>
        <begin position="987"/>
        <end position="1002"/>
    </location>
</feature>
<feature type="region of interest" description="Disordered" evidence="1">
    <location>
        <begin position="787"/>
        <end position="1036"/>
    </location>
</feature>
<feature type="region of interest" description="Disordered" evidence="1">
    <location>
        <begin position="527"/>
        <end position="740"/>
    </location>
</feature>
<feature type="compositionally biased region" description="Low complexity" evidence="1">
    <location>
        <begin position="691"/>
        <end position="709"/>
    </location>
</feature>
<feature type="compositionally biased region" description="Basic and acidic residues" evidence="1">
    <location>
        <begin position="952"/>
        <end position="962"/>
    </location>
</feature>
<dbReference type="AlphaFoldDB" id="A0A0S4IXY8"/>
<feature type="compositionally biased region" description="Acidic residues" evidence="1">
    <location>
        <begin position="159"/>
        <end position="172"/>
    </location>
</feature>
<feature type="region of interest" description="Disordered" evidence="1">
    <location>
        <begin position="159"/>
        <end position="180"/>
    </location>
</feature>
<feature type="region of interest" description="Disordered" evidence="1">
    <location>
        <begin position="213"/>
        <end position="278"/>
    </location>
</feature>
<gene>
    <name evidence="2" type="ORF">BSAL_79980</name>
</gene>
<dbReference type="PANTHER" id="PTHR35711">
    <property type="entry name" value="EXPRESSED PROTEIN"/>
    <property type="match status" value="1"/>
</dbReference>